<evidence type="ECO:0000313" key="2">
    <source>
        <dbReference type="Proteomes" id="UP001404956"/>
    </source>
</evidence>
<organism evidence="1 2">
    <name type="scientific">Deinococcus aluminii</name>
    <dbReference type="NCBI Taxonomy" id="1656885"/>
    <lineage>
        <taxon>Bacteria</taxon>
        <taxon>Thermotogati</taxon>
        <taxon>Deinococcota</taxon>
        <taxon>Deinococci</taxon>
        <taxon>Deinococcales</taxon>
        <taxon>Deinococcaceae</taxon>
        <taxon>Deinococcus</taxon>
    </lineage>
</organism>
<sequence>MNGPDCPACGGVYTVKNGHAHTGRQRYLCRVCGHQFTLHPPQHRISAETEALVDRLLSERISHRGICRVTGVSRSWFRLHLMKLGKTVQHGFEQDEAQAKKV</sequence>
<name>A0ABP9XAC5_9DEIO</name>
<dbReference type="EMBL" id="BAABRV010000001">
    <property type="protein sequence ID" value="GAA5532334.1"/>
    <property type="molecule type" value="Genomic_DNA"/>
</dbReference>
<proteinExistence type="predicted"/>
<evidence type="ECO:0008006" key="3">
    <source>
        <dbReference type="Google" id="ProtNLM"/>
    </source>
</evidence>
<comment type="caution">
    <text evidence="1">The sequence shown here is derived from an EMBL/GenBank/DDBJ whole genome shotgun (WGS) entry which is preliminary data.</text>
</comment>
<dbReference type="Proteomes" id="UP001404956">
    <property type="component" value="Unassembled WGS sequence"/>
</dbReference>
<reference evidence="1 2" key="1">
    <citation type="submission" date="2024-02" db="EMBL/GenBank/DDBJ databases">
        <title>Deinococcus aluminii NBRC 112889.</title>
        <authorList>
            <person name="Ichikawa N."/>
            <person name="Katano-Makiyama Y."/>
            <person name="Hidaka K."/>
        </authorList>
    </citation>
    <scope>NUCLEOTIDE SEQUENCE [LARGE SCALE GENOMIC DNA]</scope>
    <source>
        <strain evidence="1 2">NBRC 112889</strain>
    </source>
</reference>
<keyword evidence="2" id="KW-1185">Reference proteome</keyword>
<protein>
    <recommendedName>
        <fullName evidence="3">IS1 family transposase</fullName>
    </recommendedName>
</protein>
<evidence type="ECO:0000313" key="1">
    <source>
        <dbReference type="EMBL" id="GAA5532334.1"/>
    </source>
</evidence>
<dbReference type="RefSeq" id="WP_345451319.1">
    <property type="nucleotide sequence ID" value="NZ_BAABRV010000001.1"/>
</dbReference>
<gene>
    <name evidence="1" type="ORF">Dalu01_00723</name>
</gene>
<accession>A0ABP9XAC5</accession>